<comment type="caution">
    <text evidence="2">The sequence shown here is derived from an EMBL/GenBank/DDBJ whole genome shotgun (WGS) entry which is preliminary data.</text>
</comment>
<dbReference type="SUPFAM" id="SSF50985">
    <property type="entry name" value="RCC1/BLIP-II"/>
    <property type="match status" value="1"/>
</dbReference>
<evidence type="ECO:0000313" key="3">
    <source>
        <dbReference type="Proteomes" id="UP000717585"/>
    </source>
</evidence>
<dbReference type="Gene3D" id="2.130.10.30">
    <property type="entry name" value="Regulator of chromosome condensation 1/beta-lactamase-inhibitor protein II"/>
    <property type="match status" value="1"/>
</dbReference>
<dbReference type="InterPro" id="IPR051210">
    <property type="entry name" value="Ub_ligase/GEF_domain"/>
</dbReference>
<evidence type="ECO:0000256" key="1">
    <source>
        <dbReference type="ARBA" id="ARBA00022737"/>
    </source>
</evidence>
<dbReference type="Proteomes" id="UP000717585">
    <property type="component" value="Unassembled WGS sequence"/>
</dbReference>
<keyword evidence="1" id="KW-0677">Repeat</keyword>
<dbReference type="PANTHER" id="PTHR22870:SF440">
    <property type="entry name" value="RETINITIS PIGMENTOSA GTPASE REGULATOR B-RELATED"/>
    <property type="match status" value="1"/>
</dbReference>
<proteinExistence type="predicted"/>
<accession>A0A8J6AZH5</accession>
<dbReference type="InterPro" id="IPR009091">
    <property type="entry name" value="RCC1/BLIP-II"/>
</dbReference>
<dbReference type="PANTHER" id="PTHR22870">
    <property type="entry name" value="REGULATOR OF CHROMOSOME CONDENSATION"/>
    <property type="match status" value="1"/>
</dbReference>
<evidence type="ECO:0000313" key="2">
    <source>
        <dbReference type="EMBL" id="KAG9389717.1"/>
    </source>
</evidence>
<sequence length="387" mass="40994">MWAILTSAAGLCPRKSPMWFLSKTTATPRATPVNDGTASFVSFGGRVFATDNQAPTAITRLPILRVSKIAVSMGLAVGVTEQGIIRFHGTARPSLLKVNKQADVRVDASSVTKLVCDGGCAAVLASGSLFVTGANRDYQLGLGHDRPVDQLVRVDFDDVHDVCLGHDRMALVTSQSKCFVVGSNRRGRLGLGPDVIHARTLTPLGFPIHAAVTAPTCTLFLAQRKIVMLAGDVSHSCIKAYMPGGHNVYVTPAPLQFPWPVLGLYVCPQDGSMVAKRADTQTWYSISAAGLGSGDDGFSGLQWKELSGIDVTEVFEGEMVGSTWVKCKDGSLFAFGHNAGVGLGVGSRQPLVSKPCMVTEPVVLPEPMQLWEMSPGLTPLTVTACLG</sequence>
<dbReference type="AlphaFoldDB" id="A0A8J6AZH5"/>
<dbReference type="EMBL" id="JAHDYR010000067">
    <property type="protein sequence ID" value="KAG9389717.1"/>
    <property type="molecule type" value="Genomic_DNA"/>
</dbReference>
<organism evidence="2 3">
    <name type="scientific">Carpediemonas membranifera</name>
    <dbReference type="NCBI Taxonomy" id="201153"/>
    <lineage>
        <taxon>Eukaryota</taxon>
        <taxon>Metamonada</taxon>
        <taxon>Carpediemonas-like organisms</taxon>
        <taxon>Carpediemonas</taxon>
    </lineage>
</organism>
<keyword evidence="3" id="KW-1185">Reference proteome</keyword>
<reference evidence="2" key="1">
    <citation type="submission" date="2021-05" db="EMBL/GenBank/DDBJ databases">
        <title>A free-living protist that lacks canonical eukaryotic 1 DNA replication and segregation systems.</title>
        <authorList>
            <person name="Salas-Leiva D.E."/>
            <person name="Tromer E.C."/>
            <person name="Curtis B.A."/>
            <person name="Jerlstrom-Hultqvist J."/>
            <person name="Kolisko M."/>
            <person name="Yi Z."/>
            <person name="Salas-Leiva J.S."/>
            <person name="Gallot-Lavallee L."/>
            <person name="Kops G.J.P.L."/>
            <person name="Archibald J.M."/>
            <person name="Simpson A.G.B."/>
            <person name="Roger A.J."/>
        </authorList>
    </citation>
    <scope>NUCLEOTIDE SEQUENCE</scope>
    <source>
        <strain evidence="2">BICM</strain>
    </source>
</reference>
<gene>
    <name evidence="2" type="ORF">J8273_8391</name>
</gene>
<name>A0A8J6AZH5_9EUKA</name>
<protein>
    <submittedName>
        <fullName evidence="2">Regulator of chromosome condensation (RCC1) repeat family protein</fullName>
    </submittedName>
</protein>